<sequence>MQKAFFLDRDGVINIEKHYLHQIEDFDFIEGIFELCHVATSAGYCLIIVTNQSGIARGYYTEQQLIDLMSWVVDEFAKRNLTILDFFYCPHHPVHGMGNYQIDCNCRKPKPGMLLEAARKHNLNLSESILVGDKLSDIKAGKAARLKTTALVGTGHRVSEQDINTADVFAQSLKELKNQLFPFTVKANHGI</sequence>
<comment type="subcellular location">
    <subcellularLocation>
        <location evidence="1 9">Cytoplasm</location>
    </subcellularLocation>
</comment>
<dbReference type="NCBIfam" id="TIGR01662">
    <property type="entry name" value="HAD-SF-IIIA"/>
    <property type="match status" value="1"/>
</dbReference>
<feature type="binding site" evidence="13">
    <location>
        <position position="104"/>
    </location>
    <ligand>
        <name>Zn(2+)</name>
        <dbReference type="ChEBI" id="CHEBI:29105"/>
    </ligand>
</feature>
<dbReference type="InterPro" id="IPR023214">
    <property type="entry name" value="HAD_sf"/>
</dbReference>
<dbReference type="NCBIfam" id="NF006506">
    <property type="entry name" value="PRK08942.1"/>
    <property type="match status" value="1"/>
</dbReference>
<dbReference type="PANTHER" id="PTHR42891">
    <property type="entry name" value="D-GLYCERO-BETA-D-MANNO-HEPTOSE-1,7-BISPHOSPHATE 7-PHOSPHATASE"/>
    <property type="match status" value="1"/>
</dbReference>
<keyword evidence="6 9" id="KW-0119">Carbohydrate metabolism</keyword>
<evidence type="ECO:0000256" key="5">
    <source>
        <dbReference type="ARBA" id="ARBA00022833"/>
    </source>
</evidence>
<dbReference type="GO" id="GO:0016791">
    <property type="term" value="F:phosphatase activity"/>
    <property type="evidence" value="ECO:0007669"/>
    <property type="project" value="InterPro"/>
</dbReference>
<dbReference type="EMBL" id="CP037920">
    <property type="protein sequence ID" value="QDT99192.1"/>
    <property type="molecule type" value="Genomic_DNA"/>
</dbReference>
<comment type="similarity">
    <text evidence="8 9">Belongs to the gmhB family.</text>
</comment>
<comment type="cofactor">
    <cofactor evidence="13">
        <name>Zn(2+)</name>
        <dbReference type="ChEBI" id="CHEBI:29105"/>
    </cofactor>
</comment>
<accession>A0A517W1Q9</accession>
<feature type="site" description="Contributes to substrate recognition" evidence="12">
    <location>
        <position position="107"/>
    </location>
</feature>
<feature type="binding site" evidence="13">
    <location>
        <position position="91"/>
    </location>
    <ligand>
        <name>Zn(2+)</name>
        <dbReference type="ChEBI" id="CHEBI:29105"/>
    </ligand>
</feature>
<gene>
    <name evidence="14" type="primary">gmhB</name>
    <name evidence="14" type="ORF">V144x_47030</name>
</gene>
<keyword evidence="5 13" id="KW-0862">Zinc</keyword>
<evidence type="ECO:0000313" key="14">
    <source>
        <dbReference type="EMBL" id="QDT99192.1"/>
    </source>
</evidence>
<feature type="binding site" evidence="11">
    <location>
        <position position="134"/>
    </location>
    <ligand>
        <name>substrate</name>
    </ligand>
</feature>
<proteinExistence type="inferred from homology"/>
<dbReference type="InterPro" id="IPR006543">
    <property type="entry name" value="Histidinol-phos"/>
</dbReference>
<feature type="binding site" evidence="13">
    <location>
        <position position="133"/>
    </location>
    <ligand>
        <name>Mg(2+)</name>
        <dbReference type="ChEBI" id="CHEBI:18420"/>
    </ligand>
</feature>
<feature type="active site" description="Proton donor" evidence="10">
    <location>
        <position position="10"/>
    </location>
</feature>
<feature type="binding site" evidence="13">
    <location>
        <position position="134"/>
    </location>
    <ligand>
        <name>Mg(2+)</name>
        <dbReference type="ChEBI" id="CHEBI:18420"/>
    </ligand>
</feature>
<dbReference type="InterPro" id="IPR036412">
    <property type="entry name" value="HAD-like_sf"/>
</dbReference>
<dbReference type="CDD" id="cd07503">
    <property type="entry name" value="HAD_HisB-N"/>
    <property type="match status" value="1"/>
</dbReference>
<evidence type="ECO:0000256" key="11">
    <source>
        <dbReference type="PIRSR" id="PIRSR004682-2"/>
    </source>
</evidence>
<feature type="binding site" evidence="11">
    <location>
        <begin position="16"/>
        <end position="19"/>
    </location>
    <ligand>
        <name>substrate</name>
    </ligand>
</feature>
<evidence type="ECO:0000256" key="3">
    <source>
        <dbReference type="ARBA" id="ARBA00022723"/>
    </source>
</evidence>
<dbReference type="FunFam" id="3.40.50.1000:FF:000037">
    <property type="entry name" value="D,D-heptose 1,7-bisphosphate phosphatase"/>
    <property type="match status" value="1"/>
</dbReference>
<dbReference type="AlphaFoldDB" id="A0A517W1Q9"/>
<feature type="binding site" evidence="13">
    <location>
        <position position="89"/>
    </location>
    <ligand>
        <name>Zn(2+)</name>
        <dbReference type="ChEBI" id="CHEBI:29105"/>
    </ligand>
</feature>
<evidence type="ECO:0000256" key="13">
    <source>
        <dbReference type="PIRSR" id="PIRSR004682-4"/>
    </source>
</evidence>
<organism evidence="14 15">
    <name type="scientific">Gimesia aquarii</name>
    <dbReference type="NCBI Taxonomy" id="2527964"/>
    <lineage>
        <taxon>Bacteria</taxon>
        <taxon>Pseudomonadati</taxon>
        <taxon>Planctomycetota</taxon>
        <taxon>Planctomycetia</taxon>
        <taxon>Planctomycetales</taxon>
        <taxon>Planctomycetaceae</taxon>
        <taxon>Gimesia</taxon>
    </lineage>
</organism>
<dbReference type="EC" id="3.1.3.-" evidence="9"/>
<dbReference type="SUPFAM" id="SSF56784">
    <property type="entry name" value="HAD-like"/>
    <property type="match status" value="1"/>
</dbReference>
<evidence type="ECO:0000256" key="1">
    <source>
        <dbReference type="ARBA" id="ARBA00004496"/>
    </source>
</evidence>
<dbReference type="NCBIfam" id="TIGR01656">
    <property type="entry name" value="Histidinol-ppas"/>
    <property type="match status" value="1"/>
</dbReference>
<dbReference type="RefSeq" id="WP_232102609.1">
    <property type="nucleotide sequence ID" value="NZ_CP037920.1"/>
</dbReference>
<evidence type="ECO:0000256" key="10">
    <source>
        <dbReference type="PIRSR" id="PIRSR004682-1"/>
    </source>
</evidence>
<evidence type="ECO:0000256" key="4">
    <source>
        <dbReference type="ARBA" id="ARBA00022801"/>
    </source>
</evidence>
<reference evidence="14 15" key="1">
    <citation type="submission" date="2019-03" db="EMBL/GenBank/DDBJ databases">
        <title>Deep-cultivation of Planctomycetes and their phenomic and genomic characterization uncovers novel biology.</title>
        <authorList>
            <person name="Wiegand S."/>
            <person name="Jogler M."/>
            <person name="Boedeker C."/>
            <person name="Pinto D."/>
            <person name="Vollmers J."/>
            <person name="Rivas-Marin E."/>
            <person name="Kohn T."/>
            <person name="Peeters S.H."/>
            <person name="Heuer A."/>
            <person name="Rast P."/>
            <person name="Oberbeckmann S."/>
            <person name="Bunk B."/>
            <person name="Jeske O."/>
            <person name="Meyerdierks A."/>
            <person name="Storesund J.E."/>
            <person name="Kallscheuer N."/>
            <person name="Luecker S."/>
            <person name="Lage O.M."/>
            <person name="Pohl T."/>
            <person name="Merkel B.J."/>
            <person name="Hornburger P."/>
            <person name="Mueller R.-W."/>
            <person name="Bruemmer F."/>
            <person name="Labrenz M."/>
            <person name="Spormann A.M."/>
            <person name="Op den Camp H."/>
            <person name="Overmann J."/>
            <person name="Amann R."/>
            <person name="Jetten M.S.M."/>
            <person name="Mascher T."/>
            <person name="Medema M.H."/>
            <person name="Devos D.P."/>
            <person name="Kaster A.-K."/>
            <person name="Ovreas L."/>
            <person name="Rohde M."/>
            <person name="Galperin M.Y."/>
            <person name="Jogler C."/>
        </authorList>
    </citation>
    <scope>NUCLEOTIDE SEQUENCE [LARGE SCALE GENOMIC DNA]</scope>
    <source>
        <strain evidence="14 15">V144</strain>
    </source>
</reference>
<dbReference type="GO" id="GO:0005975">
    <property type="term" value="P:carbohydrate metabolic process"/>
    <property type="evidence" value="ECO:0007669"/>
    <property type="project" value="InterPro"/>
</dbReference>
<dbReference type="InterPro" id="IPR006549">
    <property type="entry name" value="HAD-SF_hydro_IIIA"/>
</dbReference>
<keyword evidence="2 9" id="KW-0963">Cytoplasm</keyword>
<dbReference type="GO" id="GO:0046872">
    <property type="term" value="F:metal ion binding"/>
    <property type="evidence" value="ECO:0007669"/>
    <property type="project" value="UniProtKB-KW"/>
</dbReference>
<feature type="binding site" evidence="13">
    <location>
        <position position="10"/>
    </location>
    <ligand>
        <name>Mg(2+)</name>
        <dbReference type="ChEBI" id="CHEBI:18420"/>
    </ligand>
</feature>
<dbReference type="KEGG" id="gaw:V144x_47030"/>
<feature type="binding site" evidence="11">
    <location>
        <begin position="107"/>
        <end position="108"/>
    </location>
    <ligand>
        <name>substrate</name>
    </ligand>
</feature>
<name>A0A517W1Q9_9PLAN</name>
<evidence type="ECO:0000313" key="15">
    <source>
        <dbReference type="Proteomes" id="UP000318704"/>
    </source>
</evidence>
<dbReference type="PANTHER" id="PTHR42891:SF1">
    <property type="entry name" value="D-GLYCERO-BETA-D-MANNO-HEPTOSE-1,7-BISPHOSPHATE 7-PHOSPHATASE"/>
    <property type="match status" value="1"/>
</dbReference>
<keyword evidence="13" id="KW-0460">Magnesium</keyword>
<feature type="active site" description="Nucleophile" evidence="10">
    <location>
        <position position="8"/>
    </location>
</feature>
<dbReference type="Proteomes" id="UP000318704">
    <property type="component" value="Chromosome"/>
</dbReference>
<dbReference type="Pfam" id="PF13242">
    <property type="entry name" value="Hydrolase_like"/>
    <property type="match status" value="1"/>
</dbReference>
<evidence type="ECO:0000256" key="2">
    <source>
        <dbReference type="ARBA" id="ARBA00022490"/>
    </source>
</evidence>
<feature type="site" description="Stabilizes the phosphoryl group" evidence="12">
    <location>
        <position position="108"/>
    </location>
</feature>
<protein>
    <recommendedName>
        <fullName evidence="7 9">D,D-heptose 1,7-bisphosphate phosphatase</fullName>
        <ecNumber evidence="9">3.1.3.-</ecNumber>
    </recommendedName>
</protein>
<dbReference type="NCBIfam" id="TIGR00213">
    <property type="entry name" value="GmhB_yaeD"/>
    <property type="match status" value="1"/>
</dbReference>
<feature type="site" description="Stabilizes the phosphoryl group" evidence="12">
    <location>
        <position position="50"/>
    </location>
</feature>
<dbReference type="Gene3D" id="3.40.50.1000">
    <property type="entry name" value="HAD superfamily/HAD-like"/>
    <property type="match status" value="1"/>
</dbReference>
<dbReference type="InterPro" id="IPR004446">
    <property type="entry name" value="Heptose_bisP_phosphatase"/>
</dbReference>
<comment type="cofactor">
    <cofactor evidence="13">
        <name>Mg(2+)</name>
        <dbReference type="ChEBI" id="CHEBI:18420"/>
    </cofactor>
</comment>
<evidence type="ECO:0000256" key="9">
    <source>
        <dbReference type="PIRNR" id="PIRNR004682"/>
    </source>
</evidence>
<evidence type="ECO:0000256" key="12">
    <source>
        <dbReference type="PIRSR" id="PIRSR004682-3"/>
    </source>
</evidence>
<dbReference type="GO" id="GO:0005737">
    <property type="term" value="C:cytoplasm"/>
    <property type="evidence" value="ECO:0007669"/>
    <property type="project" value="UniProtKB-SubCell"/>
</dbReference>
<feature type="binding site" evidence="13">
    <location>
        <position position="106"/>
    </location>
    <ligand>
        <name>Zn(2+)</name>
        <dbReference type="ChEBI" id="CHEBI:29105"/>
    </ligand>
</feature>
<feature type="binding site" evidence="11">
    <location>
        <begin position="50"/>
        <end position="53"/>
    </location>
    <ligand>
        <name>substrate</name>
    </ligand>
</feature>
<feature type="binding site" evidence="13">
    <location>
        <position position="8"/>
    </location>
    <ligand>
        <name>Mg(2+)</name>
        <dbReference type="ChEBI" id="CHEBI:18420"/>
    </ligand>
</feature>
<evidence type="ECO:0000256" key="6">
    <source>
        <dbReference type="ARBA" id="ARBA00023277"/>
    </source>
</evidence>
<dbReference type="PIRSF" id="PIRSF004682">
    <property type="entry name" value="GmhB"/>
    <property type="match status" value="1"/>
</dbReference>
<feature type="binding site" evidence="11">
    <location>
        <begin position="8"/>
        <end position="10"/>
    </location>
    <ligand>
        <name>substrate</name>
    </ligand>
</feature>
<keyword evidence="3 13" id="KW-0479">Metal-binding</keyword>
<evidence type="ECO:0000256" key="7">
    <source>
        <dbReference type="ARBA" id="ARBA00031828"/>
    </source>
</evidence>
<evidence type="ECO:0000256" key="8">
    <source>
        <dbReference type="ARBA" id="ARBA00061616"/>
    </source>
</evidence>
<keyword evidence="4 9" id="KW-0378">Hydrolase</keyword>